<dbReference type="GO" id="GO:0005516">
    <property type="term" value="F:calmodulin binding"/>
    <property type="evidence" value="ECO:0007669"/>
    <property type="project" value="UniProtKB-KW"/>
</dbReference>
<dbReference type="PANTHER" id="PTHR32295:SF212">
    <property type="entry name" value="CALMODULIN BINDING PROTEIN-RELATED"/>
    <property type="match status" value="1"/>
</dbReference>
<gene>
    <name evidence="5" type="ORF">POM88_007333</name>
</gene>
<feature type="domain" description="DUF4005" evidence="4">
    <location>
        <begin position="338"/>
        <end position="368"/>
    </location>
</feature>
<evidence type="ECO:0000256" key="2">
    <source>
        <dbReference type="ARBA" id="ARBA00024341"/>
    </source>
</evidence>
<dbReference type="Proteomes" id="UP001237642">
    <property type="component" value="Unassembled WGS sequence"/>
</dbReference>
<dbReference type="EMBL" id="JAUIZM010000002">
    <property type="protein sequence ID" value="KAK1397470.1"/>
    <property type="molecule type" value="Genomic_DNA"/>
</dbReference>
<evidence type="ECO:0000313" key="5">
    <source>
        <dbReference type="EMBL" id="KAK1397470.1"/>
    </source>
</evidence>
<protein>
    <submittedName>
        <fullName evidence="5">IQ-domain 12</fullName>
    </submittedName>
</protein>
<accession>A0AAD8N0U0</accession>
<comment type="caution">
    <text evidence="5">The sequence shown here is derived from an EMBL/GenBank/DDBJ whole genome shotgun (WGS) entry which is preliminary data.</text>
</comment>
<dbReference type="InterPro" id="IPR000048">
    <property type="entry name" value="IQ_motif_EF-hand-BS"/>
</dbReference>
<reference evidence="5" key="2">
    <citation type="submission" date="2023-05" db="EMBL/GenBank/DDBJ databases">
        <authorList>
            <person name="Schelkunov M.I."/>
        </authorList>
    </citation>
    <scope>NUCLEOTIDE SEQUENCE</scope>
    <source>
        <strain evidence="5">Hsosn_3</strain>
        <tissue evidence="5">Leaf</tissue>
    </source>
</reference>
<evidence type="ECO:0000256" key="1">
    <source>
        <dbReference type="ARBA" id="ARBA00022860"/>
    </source>
</evidence>
<proteinExistence type="inferred from homology"/>
<keyword evidence="1" id="KW-0112">Calmodulin-binding</keyword>
<reference evidence="5" key="1">
    <citation type="submission" date="2023-02" db="EMBL/GenBank/DDBJ databases">
        <title>Genome of toxic invasive species Heracleum sosnowskyi carries increased number of genes despite the absence of recent whole-genome duplications.</title>
        <authorList>
            <person name="Schelkunov M."/>
            <person name="Shtratnikova V."/>
            <person name="Makarenko M."/>
            <person name="Klepikova A."/>
            <person name="Omelchenko D."/>
            <person name="Novikova G."/>
            <person name="Obukhova E."/>
            <person name="Bogdanov V."/>
            <person name="Penin A."/>
            <person name="Logacheva M."/>
        </authorList>
    </citation>
    <scope>NUCLEOTIDE SEQUENCE</scope>
    <source>
        <strain evidence="5">Hsosn_3</strain>
        <tissue evidence="5">Leaf</tissue>
    </source>
</reference>
<comment type="subunit">
    <text evidence="3">Binds to multiple calmodulin (CaM) in the presence of Ca(2+) and CaM-like proteins.</text>
</comment>
<dbReference type="Gene3D" id="1.20.5.190">
    <property type="match status" value="1"/>
</dbReference>
<name>A0AAD8N0U0_9APIA</name>
<dbReference type="Pfam" id="PF13178">
    <property type="entry name" value="DUF4005"/>
    <property type="match status" value="1"/>
</dbReference>
<organism evidence="5 6">
    <name type="scientific">Heracleum sosnowskyi</name>
    <dbReference type="NCBI Taxonomy" id="360622"/>
    <lineage>
        <taxon>Eukaryota</taxon>
        <taxon>Viridiplantae</taxon>
        <taxon>Streptophyta</taxon>
        <taxon>Embryophyta</taxon>
        <taxon>Tracheophyta</taxon>
        <taxon>Spermatophyta</taxon>
        <taxon>Magnoliopsida</taxon>
        <taxon>eudicotyledons</taxon>
        <taxon>Gunneridae</taxon>
        <taxon>Pentapetalae</taxon>
        <taxon>asterids</taxon>
        <taxon>campanulids</taxon>
        <taxon>Apiales</taxon>
        <taxon>Apiaceae</taxon>
        <taxon>Apioideae</taxon>
        <taxon>apioid superclade</taxon>
        <taxon>Tordylieae</taxon>
        <taxon>Tordyliinae</taxon>
        <taxon>Heracleum</taxon>
    </lineage>
</organism>
<comment type="similarity">
    <text evidence="2">Belongs to the IQD family.</text>
</comment>
<sequence length="411" mass="46403">MGKKKSWFSAVKRLFIPEGKQKEDKKSKRRGWVFGRLKTKQFPAISVSQRTLIEANEEQRKHAMVVAVATAAAAEAAVSAAHAAAEVVRLTSIPSNFGKTTRNLAATKIQTFFRAYLARKALKALKGVVLLQAVVRGQNVRRQIITHMKSLQSILKPEVHQIRVSGTDESCVHGNEIQSFSPKKILVNKDNNKMGCKSNETWDYSWFTKEDTEVSWLQKKDGNIKRDQMKKFSYSHRERPNNVVSREYPNKEDGRKKPWFEELEDFRVCAAKQTQKLKETIQSNSTDIATNATRQHKLKNVVKGESVEILNSSLSLPRRSFCRANKQEYSVMDDTSLPNSPGFPTYMAATESAKAKIRSASTPRQRLGHLDFSSVHSSLYKPMLSSWTSWDGDLAGIKGKSGTCQHKSLRI</sequence>
<dbReference type="PANTHER" id="PTHR32295">
    <property type="entry name" value="IQ-DOMAIN 5-RELATED"/>
    <property type="match status" value="1"/>
</dbReference>
<dbReference type="PROSITE" id="PS50096">
    <property type="entry name" value="IQ"/>
    <property type="match status" value="2"/>
</dbReference>
<dbReference type="CDD" id="cd23767">
    <property type="entry name" value="IQCD"/>
    <property type="match status" value="1"/>
</dbReference>
<dbReference type="AlphaFoldDB" id="A0AAD8N0U0"/>
<dbReference type="InterPro" id="IPR025064">
    <property type="entry name" value="DUF4005"/>
</dbReference>
<dbReference type="SMART" id="SM00015">
    <property type="entry name" value="IQ"/>
    <property type="match status" value="2"/>
</dbReference>
<evidence type="ECO:0000313" key="6">
    <source>
        <dbReference type="Proteomes" id="UP001237642"/>
    </source>
</evidence>
<keyword evidence="6" id="KW-1185">Reference proteome</keyword>
<dbReference type="Pfam" id="PF00612">
    <property type="entry name" value="IQ"/>
    <property type="match status" value="2"/>
</dbReference>
<evidence type="ECO:0000259" key="4">
    <source>
        <dbReference type="Pfam" id="PF13178"/>
    </source>
</evidence>
<evidence type="ECO:0000256" key="3">
    <source>
        <dbReference type="ARBA" id="ARBA00024378"/>
    </source>
</evidence>